<evidence type="ECO:0000256" key="1">
    <source>
        <dbReference type="ARBA" id="ARBA00008348"/>
    </source>
</evidence>
<dbReference type="CDD" id="cd02870">
    <property type="entry name" value="PseudoU_synth_RsuA_like"/>
    <property type="match status" value="1"/>
</dbReference>
<evidence type="ECO:0000256" key="5">
    <source>
        <dbReference type="RuleBase" id="RU003887"/>
    </source>
</evidence>
<evidence type="ECO:0000313" key="7">
    <source>
        <dbReference type="EMBL" id="SEF76129.1"/>
    </source>
</evidence>
<dbReference type="FunFam" id="3.30.70.1560:FF:000001">
    <property type="entry name" value="Pseudouridine synthase"/>
    <property type="match status" value="1"/>
</dbReference>
<dbReference type="GO" id="GO:0000455">
    <property type="term" value="P:enzyme-directed rRNA pseudouridine synthesis"/>
    <property type="evidence" value="ECO:0007669"/>
    <property type="project" value="UniProtKB-ARBA"/>
</dbReference>
<accession>A0A1H5UM17</accession>
<dbReference type="InterPro" id="IPR018496">
    <property type="entry name" value="PsdUridine_synth_RsuA/RluB_CS"/>
</dbReference>
<dbReference type="EMBL" id="FNUK01000010">
    <property type="protein sequence ID" value="SEF76129.1"/>
    <property type="molecule type" value="Genomic_DNA"/>
</dbReference>
<proteinExistence type="inferred from homology"/>
<protein>
    <recommendedName>
        <fullName evidence="5">Pseudouridine synthase</fullName>
        <ecNumber evidence="5">5.4.99.-</ecNumber>
    </recommendedName>
</protein>
<organism evidence="7 8">
    <name type="scientific">Caloramator fervidus</name>
    <dbReference type="NCBI Taxonomy" id="29344"/>
    <lineage>
        <taxon>Bacteria</taxon>
        <taxon>Bacillati</taxon>
        <taxon>Bacillota</taxon>
        <taxon>Clostridia</taxon>
        <taxon>Eubacteriales</taxon>
        <taxon>Clostridiaceae</taxon>
        <taxon>Caloramator</taxon>
    </lineage>
</organism>
<evidence type="ECO:0000259" key="6">
    <source>
        <dbReference type="SMART" id="SM00363"/>
    </source>
</evidence>
<dbReference type="InterPro" id="IPR020094">
    <property type="entry name" value="TruA/RsuA/RluB/E/F_N"/>
</dbReference>
<dbReference type="OrthoDB" id="9807213at2"/>
<dbReference type="FunFam" id="3.10.290.10:FF:000003">
    <property type="entry name" value="Pseudouridine synthase"/>
    <property type="match status" value="1"/>
</dbReference>
<keyword evidence="8" id="KW-1185">Reference proteome</keyword>
<sequence length="234" mass="27095">MERIQKYIARCGVTSRRKAEELVKQGRVRVNGNIIKEIVMVDPQKDIVEVDGKIIKPEENKVYIMLNKPVGYVTTVKDDRGRKTVLDLVNVKERIYPVGRLDYDTSGLLLLTNDGDFAYKLMHPSKEVDKVYIAEIEGIPTQDELEKFRKGLRIEDYITSPAKIDILKIKGKNSIVKIVIHEGKNRQVRKMCEKIGHKVVRLKRIQIGNIKLGDLKLGQWRYLTKEEIDWVKKL</sequence>
<dbReference type="PANTHER" id="PTHR47683">
    <property type="entry name" value="PSEUDOURIDINE SYNTHASE FAMILY PROTEIN-RELATED"/>
    <property type="match status" value="1"/>
</dbReference>
<dbReference type="GO" id="GO:0120159">
    <property type="term" value="F:rRNA pseudouridine synthase activity"/>
    <property type="evidence" value="ECO:0007669"/>
    <property type="project" value="UniProtKB-ARBA"/>
</dbReference>
<reference evidence="8" key="1">
    <citation type="submission" date="2016-10" db="EMBL/GenBank/DDBJ databases">
        <authorList>
            <person name="Varghese N."/>
            <person name="Submissions S."/>
        </authorList>
    </citation>
    <scope>NUCLEOTIDE SEQUENCE [LARGE SCALE GENOMIC DNA]</scope>
    <source>
        <strain evidence="8">DSM 5463</strain>
    </source>
</reference>
<keyword evidence="2 4" id="KW-0694">RNA-binding</keyword>
<dbReference type="Pfam" id="PF01479">
    <property type="entry name" value="S4"/>
    <property type="match status" value="1"/>
</dbReference>
<dbReference type="AlphaFoldDB" id="A0A1H5UM17"/>
<dbReference type="Proteomes" id="UP000242850">
    <property type="component" value="Unassembled WGS sequence"/>
</dbReference>
<dbReference type="RefSeq" id="WP_103895918.1">
    <property type="nucleotide sequence ID" value="NZ_FNUK01000010.1"/>
</dbReference>
<dbReference type="PROSITE" id="PS50889">
    <property type="entry name" value="S4"/>
    <property type="match status" value="1"/>
</dbReference>
<comment type="similarity">
    <text evidence="1 5">Belongs to the pseudouridine synthase RsuA family.</text>
</comment>
<gene>
    <name evidence="7" type="ORF">SAMN05660865_00937</name>
</gene>
<dbReference type="InterPro" id="IPR036986">
    <property type="entry name" value="S4_RNA-bd_sf"/>
</dbReference>
<dbReference type="PANTHER" id="PTHR47683:SF2">
    <property type="entry name" value="RNA-BINDING S4 DOMAIN-CONTAINING PROTEIN"/>
    <property type="match status" value="1"/>
</dbReference>
<dbReference type="InterPro" id="IPR050343">
    <property type="entry name" value="RsuA_PseudoU_synthase"/>
</dbReference>
<dbReference type="InterPro" id="IPR006145">
    <property type="entry name" value="PsdUridine_synth_RsuA/RluA"/>
</dbReference>
<dbReference type="Gene3D" id="3.30.70.1560">
    <property type="entry name" value="Alpha-L RNA-binding motif"/>
    <property type="match status" value="1"/>
</dbReference>
<dbReference type="Pfam" id="PF00849">
    <property type="entry name" value="PseudoU_synth_2"/>
    <property type="match status" value="1"/>
</dbReference>
<dbReference type="InterPro" id="IPR020103">
    <property type="entry name" value="PsdUridine_synth_cat_dom_sf"/>
</dbReference>
<evidence type="ECO:0000256" key="3">
    <source>
        <dbReference type="ARBA" id="ARBA00023235"/>
    </source>
</evidence>
<feature type="domain" description="RNA-binding S4" evidence="6">
    <location>
        <begin position="2"/>
        <end position="60"/>
    </location>
</feature>
<evidence type="ECO:0000313" key="8">
    <source>
        <dbReference type="Proteomes" id="UP000242850"/>
    </source>
</evidence>
<dbReference type="InterPro" id="IPR002942">
    <property type="entry name" value="S4_RNA-bd"/>
</dbReference>
<dbReference type="PROSITE" id="PS01149">
    <property type="entry name" value="PSI_RSU"/>
    <property type="match status" value="1"/>
</dbReference>
<dbReference type="InterPro" id="IPR000748">
    <property type="entry name" value="PsdUridine_synth_RsuA/RluB/E/F"/>
</dbReference>
<dbReference type="GO" id="GO:0003723">
    <property type="term" value="F:RNA binding"/>
    <property type="evidence" value="ECO:0007669"/>
    <property type="project" value="UniProtKB-KW"/>
</dbReference>
<dbReference type="SUPFAM" id="SSF55174">
    <property type="entry name" value="Alpha-L RNA-binding motif"/>
    <property type="match status" value="1"/>
</dbReference>
<dbReference type="Gene3D" id="3.30.70.580">
    <property type="entry name" value="Pseudouridine synthase I, catalytic domain, N-terminal subdomain"/>
    <property type="match status" value="1"/>
</dbReference>
<evidence type="ECO:0000256" key="4">
    <source>
        <dbReference type="PROSITE-ProRule" id="PRU00182"/>
    </source>
</evidence>
<dbReference type="SMART" id="SM00363">
    <property type="entry name" value="S4"/>
    <property type="match status" value="1"/>
</dbReference>
<dbReference type="GO" id="GO:0005829">
    <property type="term" value="C:cytosol"/>
    <property type="evidence" value="ECO:0007669"/>
    <property type="project" value="UniProtKB-ARBA"/>
</dbReference>
<dbReference type="Gene3D" id="3.10.290.10">
    <property type="entry name" value="RNA-binding S4 domain"/>
    <property type="match status" value="1"/>
</dbReference>
<name>A0A1H5UM17_9CLOT</name>
<dbReference type="CDD" id="cd00165">
    <property type="entry name" value="S4"/>
    <property type="match status" value="1"/>
</dbReference>
<keyword evidence="3 5" id="KW-0413">Isomerase</keyword>
<dbReference type="InterPro" id="IPR042092">
    <property type="entry name" value="PsdUridine_s_RsuA/RluB/E/F_cat"/>
</dbReference>
<dbReference type="EC" id="5.4.99.-" evidence="5"/>
<evidence type="ECO:0000256" key="2">
    <source>
        <dbReference type="ARBA" id="ARBA00022884"/>
    </source>
</evidence>
<dbReference type="SUPFAM" id="SSF55120">
    <property type="entry name" value="Pseudouridine synthase"/>
    <property type="match status" value="1"/>
</dbReference>
<dbReference type="NCBIfam" id="TIGR00093">
    <property type="entry name" value="pseudouridine synthase"/>
    <property type="match status" value="1"/>
</dbReference>